<dbReference type="Proteomes" id="UP000789326">
    <property type="component" value="Unassembled WGS sequence"/>
</dbReference>
<accession>A0A9X8WI88</accession>
<gene>
    <name evidence="3" type="ORF">SAMN05878482_101965</name>
    <name evidence="2" type="ORF">SRABI133_02917</name>
</gene>
<sequence length="76" mass="8857">MMKTSLSLVLHTAKVMVLFVSFTVLFYIGMVWLNQEYQSYHRYDEPKGMAVKVSKAVDTGDDAWLERLMLFYLNGE</sequence>
<dbReference type="Pfam" id="PF14004">
    <property type="entry name" value="DUF4227"/>
    <property type="match status" value="1"/>
</dbReference>
<keyword evidence="1" id="KW-0472">Membrane</keyword>
<dbReference type="InterPro" id="IPR025321">
    <property type="entry name" value="DUF4227"/>
</dbReference>
<dbReference type="Proteomes" id="UP000185829">
    <property type="component" value="Unassembled WGS sequence"/>
</dbReference>
<dbReference type="EMBL" id="FTMX01000001">
    <property type="protein sequence ID" value="SIQ34056.1"/>
    <property type="molecule type" value="Genomic_DNA"/>
</dbReference>
<evidence type="ECO:0008006" key="5">
    <source>
        <dbReference type="Google" id="ProtNLM"/>
    </source>
</evidence>
<keyword evidence="1" id="KW-1133">Transmembrane helix</keyword>
<evidence type="ECO:0000313" key="2">
    <source>
        <dbReference type="EMBL" id="CAH0242424.1"/>
    </source>
</evidence>
<evidence type="ECO:0000256" key="1">
    <source>
        <dbReference type="SAM" id="Phobius"/>
    </source>
</evidence>
<keyword evidence="1" id="KW-0812">Transmembrane</keyword>
<protein>
    <recommendedName>
        <fullName evidence="5">DUF4227 family protein</fullName>
    </recommendedName>
</protein>
<evidence type="ECO:0000313" key="4">
    <source>
        <dbReference type="Proteomes" id="UP000185829"/>
    </source>
</evidence>
<dbReference type="AlphaFoldDB" id="A0A9X8WI88"/>
<dbReference type="RefSeq" id="WP_370662551.1">
    <property type="nucleotide sequence ID" value="NZ_CAKKMG010000041.1"/>
</dbReference>
<reference evidence="3 4" key="1">
    <citation type="submission" date="2017-01" db="EMBL/GenBank/DDBJ databases">
        <authorList>
            <person name="Varghese N."/>
            <person name="Submissions S."/>
        </authorList>
    </citation>
    <scope>NUCLEOTIDE SEQUENCE [LARGE SCALE GENOMIC DNA]</scope>
    <source>
        <strain evidence="3 4">RUG2-6</strain>
    </source>
</reference>
<name>A0A9X8WI88_9BACI</name>
<feature type="transmembrane region" description="Helical" evidence="1">
    <location>
        <begin position="12"/>
        <end position="33"/>
    </location>
</feature>
<evidence type="ECO:0000313" key="3">
    <source>
        <dbReference type="EMBL" id="SIQ34056.1"/>
    </source>
</evidence>
<organism evidence="3 4">
    <name type="scientific">Peribacillus simplex</name>
    <dbReference type="NCBI Taxonomy" id="1478"/>
    <lineage>
        <taxon>Bacteria</taxon>
        <taxon>Bacillati</taxon>
        <taxon>Bacillota</taxon>
        <taxon>Bacilli</taxon>
        <taxon>Bacillales</taxon>
        <taxon>Bacillaceae</taxon>
        <taxon>Peribacillus</taxon>
    </lineage>
</organism>
<reference evidence="2" key="2">
    <citation type="submission" date="2021-11" db="EMBL/GenBank/DDBJ databases">
        <authorList>
            <person name="Bulgarelli D."/>
        </authorList>
    </citation>
    <scope>NUCLEOTIDE SEQUENCE</scope>
    <source>
        <strain evidence="2">Bi133</strain>
    </source>
</reference>
<proteinExistence type="predicted"/>
<dbReference type="EMBL" id="CAKKMG010000041">
    <property type="protein sequence ID" value="CAH0242424.1"/>
    <property type="molecule type" value="Genomic_DNA"/>
</dbReference>
<comment type="caution">
    <text evidence="3">The sequence shown here is derived from an EMBL/GenBank/DDBJ whole genome shotgun (WGS) entry which is preliminary data.</text>
</comment>